<proteinExistence type="predicted"/>
<organism evidence="2 3">
    <name type="scientific">Rohdeia mirabilis</name>
    <dbReference type="NCBI Taxonomy" id="2528008"/>
    <lineage>
        <taxon>Bacteria</taxon>
        <taxon>Pseudomonadati</taxon>
        <taxon>Planctomycetota</taxon>
        <taxon>Planctomycetia</taxon>
        <taxon>Planctomycetia incertae sedis</taxon>
        <taxon>Rohdeia</taxon>
    </lineage>
</organism>
<dbReference type="RefSeq" id="WP_145191147.1">
    <property type="nucleotide sequence ID" value="NZ_CP036290.1"/>
</dbReference>
<gene>
    <name evidence="2" type="ORF">Pla163_34060</name>
</gene>
<feature type="domain" description="Flavoprotein" evidence="1">
    <location>
        <begin position="7"/>
        <end position="180"/>
    </location>
</feature>
<dbReference type="AlphaFoldDB" id="A0A518D448"/>
<evidence type="ECO:0000313" key="3">
    <source>
        <dbReference type="Proteomes" id="UP000319342"/>
    </source>
</evidence>
<dbReference type="EMBL" id="CP036290">
    <property type="protein sequence ID" value="QDU86255.1"/>
    <property type="molecule type" value="Genomic_DNA"/>
</dbReference>
<dbReference type="GO" id="GO:0015937">
    <property type="term" value="P:coenzyme A biosynthetic process"/>
    <property type="evidence" value="ECO:0007669"/>
    <property type="project" value="TreeGrafter"/>
</dbReference>
<dbReference type="GO" id="GO:0071513">
    <property type="term" value="C:phosphopantothenoylcysteine decarboxylase complex"/>
    <property type="evidence" value="ECO:0007669"/>
    <property type="project" value="TreeGrafter"/>
</dbReference>
<accession>A0A518D448</accession>
<dbReference type="SUPFAM" id="SSF52507">
    <property type="entry name" value="Homo-oligomeric flavin-containing Cys decarboxylases, HFCD"/>
    <property type="match status" value="1"/>
</dbReference>
<sequence>MNEITGNVLLGCSASAALHKGCDLASKLSQAGHRVRCVLTPRAAELISPQLFEALTGEPAGSTEFGSERRGAMDHIDLSQWADVIVVAPASADLIGRIANGIAGDLLTTTLLATSTKVPRLFSPAMNPIMWEAPAVRRNVARLIEDGWVQADPGSGHMACGVEGTGRMAEPMDLVPRVAALLEQAFDARS</sequence>
<keyword evidence="3" id="KW-1185">Reference proteome</keyword>
<reference evidence="2 3" key="1">
    <citation type="submission" date="2019-02" db="EMBL/GenBank/DDBJ databases">
        <title>Deep-cultivation of Planctomycetes and their phenomic and genomic characterization uncovers novel biology.</title>
        <authorList>
            <person name="Wiegand S."/>
            <person name="Jogler M."/>
            <person name="Boedeker C."/>
            <person name="Pinto D."/>
            <person name="Vollmers J."/>
            <person name="Rivas-Marin E."/>
            <person name="Kohn T."/>
            <person name="Peeters S.H."/>
            <person name="Heuer A."/>
            <person name="Rast P."/>
            <person name="Oberbeckmann S."/>
            <person name="Bunk B."/>
            <person name="Jeske O."/>
            <person name="Meyerdierks A."/>
            <person name="Storesund J.E."/>
            <person name="Kallscheuer N."/>
            <person name="Luecker S."/>
            <person name="Lage O.M."/>
            <person name="Pohl T."/>
            <person name="Merkel B.J."/>
            <person name="Hornburger P."/>
            <person name="Mueller R.-W."/>
            <person name="Bruemmer F."/>
            <person name="Labrenz M."/>
            <person name="Spormann A.M."/>
            <person name="Op den Camp H."/>
            <person name="Overmann J."/>
            <person name="Amann R."/>
            <person name="Jetten M.S.M."/>
            <person name="Mascher T."/>
            <person name="Medema M.H."/>
            <person name="Devos D.P."/>
            <person name="Kaster A.-K."/>
            <person name="Ovreas L."/>
            <person name="Rohde M."/>
            <person name="Galperin M.Y."/>
            <person name="Jogler C."/>
        </authorList>
    </citation>
    <scope>NUCLEOTIDE SEQUENCE [LARGE SCALE GENOMIC DNA]</scope>
    <source>
        <strain evidence="2 3">Pla163</strain>
    </source>
</reference>
<dbReference type="InterPro" id="IPR003382">
    <property type="entry name" value="Flavoprotein"/>
</dbReference>
<dbReference type="PANTHER" id="PTHR14359:SF6">
    <property type="entry name" value="PHOSPHOPANTOTHENOYLCYSTEINE DECARBOXYLASE"/>
    <property type="match status" value="1"/>
</dbReference>
<protein>
    <submittedName>
        <fullName evidence="2">Phosphopantothenoylcysteine decarboxylase</fullName>
    </submittedName>
</protein>
<dbReference type="PANTHER" id="PTHR14359">
    <property type="entry name" value="HOMO-OLIGOMERIC FLAVIN CONTAINING CYS DECARBOXYLASE FAMILY"/>
    <property type="match status" value="1"/>
</dbReference>
<dbReference type="Proteomes" id="UP000319342">
    <property type="component" value="Chromosome"/>
</dbReference>
<evidence type="ECO:0000259" key="1">
    <source>
        <dbReference type="Pfam" id="PF02441"/>
    </source>
</evidence>
<dbReference type="OrthoDB" id="9802554at2"/>
<evidence type="ECO:0000313" key="2">
    <source>
        <dbReference type="EMBL" id="QDU86255.1"/>
    </source>
</evidence>
<dbReference type="GO" id="GO:0010181">
    <property type="term" value="F:FMN binding"/>
    <property type="evidence" value="ECO:0007669"/>
    <property type="project" value="TreeGrafter"/>
</dbReference>
<dbReference type="Gene3D" id="3.40.50.1950">
    <property type="entry name" value="Flavin prenyltransferase-like"/>
    <property type="match status" value="1"/>
</dbReference>
<dbReference type="GO" id="GO:0004633">
    <property type="term" value="F:phosphopantothenoylcysteine decarboxylase activity"/>
    <property type="evidence" value="ECO:0007669"/>
    <property type="project" value="TreeGrafter"/>
</dbReference>
<dbReference type="InterPro" id="IPR036551">
    <property type="entry name" value="Flavin_trans-like"/>
</dbReference>
<name>A0A518D448_9BACT</name>
<dbReference type="Pfam" id="PF02441">
    <property type="entry name" value="Flavoprotein"/>
    <property type="match status" value="1"/>
</dbReference>